<dbReference type="OrthoDB" id="9789241at2"/>
<feature type="transmembrane region" description="Helical" evidence="12">
    <location>
        <begin position="212"/>
        <end position="233"/>
    </location>
</feature>
<sequence length="268" mass="29671">MASGTEVTPTSYMSHHLTNLTSSIGDGAFWTLHVDTLVMALLTGIVSFGFLGWVVRGATSAVPGKRQAFVELAVEFIDEQVKSAFHGDRHAFVAPAALTVFIWVFMMNAMDFLPVDIMAWIYERLGLHNWRSVPTADVNTTFALALSVWLLMIFFNIKVKGLGGWIHELVCSPFGKNPLLWPVNILFNLVEYVSKPLSHSLRLYGNIYAGEIIFLLLGMWAATGLSGTVFGTLLGAGWAIFHILIVTLQAFIFMMLTVVYLSMAHESH</sequence>
<comment type="similarity">
    <text evidence="2 12 13">Belongs to the ATPase A chain family.</text>
</comment>
<dbReference type="InterPro" id="IPR023011">
    <property type="entry name" value="ATP_synth_F0_asu_AS"/>
</dbReference>
<comment type="function">
    <text evidence="12 13">Key component of the proton channel; it plays a direct role in the translocation of protons across the membrane.</text>
</comment>
<keyword evidence="11 12" id="KW-0066">ATP synthesis</keyword>
<comment type="subcellular location">
    <subcellularLocation>
        <location evidence="12 13">Cell membrane</location>
        <topology evidence="12 13">Multi-pass membrane protein</topology>
    </subcellularLocation>
    <subcellularLocation>
        <location evidence="1">Membrane</location>
        <topology evidence="1">Multi-pass membrane protein</topology>
    </subcellularLocation>
</comment>
<keyword evidence="10 12" id="KW-0472">Membrane</keyword>
<dbReference type="GO" id="GO:0046933">
    <property type="term" value="F:proton-transporting ATP synthase activity, rotational mechanism"/>
    <property type="evidence" value="ECO:0007669"/>
    <property type="project" value="UniProtKB-UniRule"/>
</dbReference>
<gene>
    <name evidence="12" type="primary">atpB</name>
    <name evidence="14" type="ORF">SAMN05216387_10168</name>
</gene>
<keyword evidence="3 12" id="KW-0813">Transport</keyword>
<dbReference type="HAMAP" id="MF_01393">
    <property type="entry name" value="ATP_synth_a_bact"/>
    <property type="match status" value="1"/>
</dbReference>
<evidence type="ECO:0000256" key="4">
    <source>
        <dbReference type="ARBA" id="ARBA00022475"/>
    </source>
</evidence>
<dbReference type="NCBIfam" id="TIGR01131">
    <property type="entry name" value="ATP_synt_6_or_A"/>
    <property type="match status" value="1"/>
</dbReference>
<dbReference type="RefSeq" id="WP_090825680.1">
    <property type="nucleotide sequence ID" value="NZ_FOBH01000001.1"/>
</dbReference>
<evidence type="ECO:0000313" key="15">
    <source>
        <dbReference type="Proteomes" id="UP000198620"/>
    </source>
</evidence>
<keyword evidence="15" id="KW-1185">Reference proteome</keyword>
<dbReference type="FunFam" id="1.20.120.220:FF:000002">
    <property type="entry name" value="ATP synthase subunit a"/>
    <property type="match status" value="1"/>
</dbReference>
<name>A0A1H7FVY3_9PROT</name>
<evidence type="ECO:0000256" key="8">
    <source>
        <dbReference type="ARBA" id="ARBA00022989"/>
    </source>
</evidence>
<feature type="transmembrane region" description="Helical" evidence="12">
    <location>
        <begin position="142"/>
        <end position="159"/>
    </location>
</feature>
<evidence type="ECO:0000256" key="11">
    <source>
        <dbReference type="ARBA" id="ARBA00023310"/>
    </source>
</evidence>
<dbReference type="InterPro" id="IPR035908">
    <property type="entry name" value="F0_ATP_A_sf"/>
</dbReference>
<evidence type="ECO:0000313" key="14">
    <source>
        <dbReference type="EMBL" id="SEK28652.1"/>
    </source>
</evidence>
<evidence type="ECO:0000256" key="12">
    <source>
        <dbReference type="HAMAP-Rule" id="MF_01393"/>
    </source>
</evidence>
<dbReference type="NCBIfam" id="NF004477">
    <property type="entry name" value="PRK05815.1-1"/>
    <property type="match status" value="1"/>
</dbReference>
<keyword evidence="9 12" id="KW-0406">Ion transport</keyword>
<feature type="transmembrane region" description="Helical" evidence="12">
    <location>
        <begin position="37"/>
        <end position="55"/>
    </location>
</feature>
<evidence type="ECO:0000256" key="2">
    <source>
        <dbReference type="ARBA" id="ARBA00006810"/>
    </source>
</evidence>
<evidence type="ECO:0000256" key="1">
    <source>
        <dbReference type="ARBA" id="ARBA00004141"/>
    </source>
</evidence>
<feature type="transmembrane region" description="Helical" evidence="12">
    <location>
        <begin position="239"/>
        <end position="261"/>
    </location>
</feature>
<dbReference type="PROSITE" id="PS00449">
    <property type="entry name" value="ATPASE_A"/>
    <property type="match status" value="1"/>
</dbReference>
<dbReference type="AlphaFoldDB" id="A0A1H7FVY3"/>
<dbReference type="InterPro" id="IPR045082">
    <property type="entry name" value="ATP_syn_F0_a_bact/chloroplast"/>
</dbReference>
<dbReference type="PRINTS" id="PR00123">
    <property type="entry name" value="ATPASEA"/>
</dbReference>
<keyword evidence="5 12" id="KW-0138">CF(0)</keyword>
<dbReference type="Gene3D" id="1.20.120.220">
    <property type="entry name" value="ATP synthase, F0 complex, subunit A"/>
    <property type="match status" value="1"/>
</dbReference>
<protein>
    <recommendedName>
        <fullName evidence="12 13">ATP synthase subunit a</fullName>
    </recommendedName>
    <alternativeName>
        <fullName evidence="12">ATP synthase F0 sector subunit a</fullName>
    </alternativeName>
    <alternativeName>
        <fullName evidence="12">F-ATPase subunit 6</fullName>
    </alternativeName>
</protein>
<evidence type="ECO:0000256" key="13">
    <source>
        <dbReference type="RuleBase" id="RU000483"/>
    </source>
</evidence>
<evidence type="ECO:0000256" key="3">
    <source>
        <dbReference type="ARBA" id="ARBA00022448"/>
    </source>
</evidence>
<keyword evidence="8 12" id="KW-1133">Transmembrane helix</keyword>
<organism evidence="14 15">
    <name type="scientific">Nitrosovibrio tenuis</name>
    <dbReference type="NCBI Taxonomy" id="1233"/>
    <lineage>
        <taxon>Bacteria</taxon>
        <taxon>Pseudomonadati</taxon>
        <taxon>Pseudomonadota</taxon>
        <taxon>Betaproteobacteria</taxon>
        <taxon>Nitrosomonadales</taxon>
        <taxon>Nitrosomonadaceae</taxon>
        <taxon>Nitrosovibrio</taxon>
    </lineage>
</organism>
<evidence type="ECO:0000256" key="5">
    <source>
        <dbReference type="ARBA" id="ARBA00022547"/>
    </source>
</evidence>
<dbReference type="GO" id="GO:0045259">
    <property type="term" value="C:proton-transporting ATP synthase complex"/>
    <property type="evidence" value="ECO:0007669"/>
    <property type="project" value="UniProtKB-KW"/>
</dbReference>
<dbReference type="SUPFAM" id="SSF81336">
    <property type="entry name" value="F1F0 ATP synthase subunit A"/>
    <property type="match status" value="1"/>
</dbReference>
<dbReference type="GO" id="GO:0005886">
    <property type="term" value="C:plasma membrane"/>
    <property type="evidence" value="ECO:0007669"/>
    <property type="project" value="UniProtKB-SubCell"/>
</dbReference>
<dbReference type="PANTHER" id="PTHR42823:SF3">
    <property type="entry name" value="ATP SYNTHASE SUBUNIT A, CHLOROPLASTIC"/>
    <property type="match status" value="1"/>
</dbReference>
<proteinExistence type="inferred from homology"/>
<keyword evidence="6 12" id="KW-0812">Transmembrane</keyword>
<dbReference type="GO" id="GO:0042777">
    <property type="term" value="P:proton motive force-driven plasma membrane ATP synthesis"/>
    <property type="evidence" value="ECO:0007669"/>
    <property type="project" value="TreeGrafter"/>
</dbReference>
<dbReference type="Proteomes" id="UP000198620">
    <property type="component" value="Unassembled WGS sequence"/>
</dbReference>
<evidence type="ECO:0000256" key="6">
    <source>
        <dbReference type="ARBA" id="ARBA00022692"/>
    </source>
</evidence>
<dbReference type="Pfam" id="PF00119">
    <property type="entry name" value="ATP-synt_A"/>
    <property type="match status" value="1"/>
</dbReference>
<evidence type="ECO:0000256" key="7">
    <source>
        <dbReference type="ARBA" id="ARBA00022781"/>
    </source>
</evidence>
<dbReference type="CDD" id="cd00310">
    <property type="entry name" value="ATP-synt_Fo_a_6"/>
    <property type="match status" value="1"/>
</dbReference>
<reference evidence="14 15" key="1">
    <citation type="submission" date="2016-10" db="EMBL/GenBank/DDBJ databases">
        <authorList>
            <person name="de Groot N.N."/>
        </authorList>
    </citation>
    <scope>NUCLEOTIDE SEQUENCE [LARGE SCALE GENOMIC DNA]</scope>
    <source>
        <strain evidence="14 15">Nv1</strain>
    </source>
</reference>
<accession>A0A1H7FVY3</accession>
<evidence type="ECO:0000256" key="10">
    <source>
        <dbReference type="ARBA" id="ARBA00023136"/>
    </source>
</evidence>
<dbReference type="InterPro" id="IPR000568">
    <property type="entry name" value="ATP_synth_F0_asu"/>
</dbReference>
<feature type="transmembrane region" description="Helical" evidence="12">
    <location>
        <begin position="92"/>
        <end position="122"/>
    </location>
</feature>
<dbReference type="PANTHER" id="PTHR42823">
    <property type="entry name" value="ATP SYNTHASE SUBUNIT A, CHLOROPLASTIC"/>
    <property type="match status" value="1"/>
</dbReference>
<dbReference type="EMBL" id="FOBH01000001">
    <property type="protein sequence ID" value="SEK28652.1"/>
    <property type="molecule type" value="Genomic_DNA"/>
</dbReference>
<keyword evidence="7 12" id="KW-0375">Hydrogen ion transport</keyword>
<dbReference type="STRING" id="1233.SAMN05216387_10168"/>
<evidence type="ECO:0000256" key="9">
    <source>
        <dbReference type="ARBA" id="ARBA00023065"/>
    </source>
</evidence>
<keyword evidence="4 12" id="KW-1003">Cell membrane</keyword>